<feature type="region of interest" description="Disordered" evidence="1">
    <location>
        <begin position="225"/>
        <end position="245"/>
    </location>
</feature>
<proteinExistence type="predicted"/>
<dbReference type="Gramene" id="TVU18754">
    <property type="protein sequence ID" value="TVU18754"/>
    <property type="gene ID" value="EJB05_34867"/>
</dbReference>
<accession>A0A5J9U5B6</accession>
<dbReference type="InterPro" id="IPR028015">
    <property type="entry name" value="CCDC84-like"/>
</dbReference>
<gene>
    <name evidence="2" type="ORF">EJB05_34867</name>
</gene>
<dbReference type="OrthoDB" id="1892805at2759"/>
<keyword evidence="3" id="KW-1185">Reference proteome</keyword>
<feature type="non-terminal residue" evidence="2">
    <location>
        <position position="1"/>
    </location>
</feature>
<dbReference type="PANTHER" id="PTHR31198">
    <property type="entry name" value="COILED-COIL DOMAIN-CONTAINING PROTEIN 84"/>
    <property type="match status" value="1"/>
</dbReference>
<feature type="region of interest" description="Disordered" evidence="1">
    <location>
        <begin position="129"/>
        <end position="156"/>
    </location>
</feature>
<feature type="region of interest" description="Disordered" evidence="1">
    <location>
        <begin position="56"/>
        <end position="76"/>
    </location>
</feature>
<name>A0A5J9U5B6_9POAL</name>
<sequence length="245" mass="26853">MREPPKRANPPAGAAAAAQFCESQRHRYFPAHRAALAASLTRFRSKLPDLRRAVLRGASSSQPPRPHIWRPSAPPTSSTLTAAPLGTGYLLLDPVHLGANSIFHLASNEHLKGVKEFLRKNRGGMDLWEKGCESSSTGAKKGTEGLIGPPLGPMKDTRNETTSDNLDSLHKTISSLLRVIELPLPESLLILLHMELLGCPSHLGDRPIHRSSRIIEILFSRKRRRDHRNTSVGNGPNPLISCPVH</sequence>
<dbReference type="Proteomes" id="UP000324897">
    <property type="component" value="Chromosome 7"/>
</dbReference>
<dbReference type="Pfam" id="PF14968">
    <property type="entry name" value="CCDC84"/>
    <property type="match status" value="1"/>
</dbReference>
<evidence type="ECO:0000313" key="3">
    <source>
        <dbReference type="Proteomes" id="UP000324897"/>
    </source>
</evidence>
<dbReference type="EMBL" id="RWGY01000029">
    <property type="protein sequence ID" value="TVU18754.1"/>
    <property type="molecule type" value="Genomic_DNA"/>
</dbReference>
<evidence type="ECO:0000256" key="1">
    <source>
        <dbReference type="SAM" id="MobiDB-lite"/>
    </source>
</evidence>
<organism evidence="2 3">
    <name type="scientific">Eragrostis curvula</name>
    <name type="common">weeping love grass</name>
    <dbReference type="NCBI Taxonomy" id="38414"/>
    <lineage>
        <taxon>Eukaryota</taxon>
        <taxon>Viridiplantae</taxon>
        <taxon>Streptophyta</taxon>
        <taxon>Embryophyta</taxon>
        <taxon>Tracheophyta</taxon>
        <taxon>Spermatophyta</taxon>
        <taxon>Magnoliopsida</taxon>
        <taxon>Liliopsida</taxon>
        <taxon>Poales</taxon>
        <taxon>Poaceae</taxon>
        <taxon>PACMAD clade</taxon>
        <taxon>Chloridoideae</taxon>
        <taxon>Eragrostideae</taxon>
        <taxon>Eragrostidinae</taxon>
        <taxon>Eragrostis</taxon>
    </lineage>
</organism>
<protein>
    <submittedName>
        <fullName evidence="2">Uncharacterized protein</fullName>
    </submittedName>
</protein>
<dbReference type="AlphaFoldDB" id="A0A5J9U5B6"/>
<comment type="caution">
    <text evidence="2">The sequence shown here is derived from an EMBL/GenBank/DDBJ whole genome shotgun (WGS) entry which is preliminary data.</text>
</comment>
<dbReference type="PANTHER" id="PTHR31198:SF1">
    <property type="entry name" value="CENTROSOMAL AT-AC SPLICING FACTOR"/>
    <property type="match status" value="1"/>
</dbReference>
<reference evidence="2 3" key="1">
    <citation type="journal article" date="2019" name="Sci. Rep.">
        <title>A high-quality genome of Eragrostis curvula grass provides insights into Poaceae evolution and supports new strategies to enhance forage quality.</title>
        <authorList>
            <person name="Carballo J."/>
            <person name="Santos B.A.C.M."/>
            <person name="Zappacosta D."/>
            <person name="Garbus I."/>
            <person name="Selva J.P."/>
            <person name="Gallo C.A."/>
            <person name="Diaz A."/>
            <person name="Albertini E."/>
            <person name="Caccamo M."/>
            <person name="Echenique V."/>
        </authorList>
    </citation>
    <scope>NUCLEOTIDE SEQUENCE [LARGE SCALE GENOMIC DNA]</scope>
    <source>
        <strain evidence="3">cv. Victoria</strain>
        <tissue evidence="2">Leaf</tissue>
    </source>
</reference>
<evidence type="ECO:0000313" key="2">
    <source>
        <dbReference type="EMBL" id="TVU18754.1"/>
    </source>
</evidence>
<feature type="non-terminal residue" evidence="2">
    <location>
        <position position="245"/>
    </location>
</feature>